<proteinExistence type="inferred from homology"/>
<evidence type="ECO:0000313" key="8">
    <source>
        <dbReference type="EMBL" id="KCZ95604.1"/>
    </source>
</evidence>
<name>A0A059FY56_9PROT</name>
<reference evidence="8 9" key="1">
    <citation type="submission" date="2013-04" db="EMBL/GenBank/DDBJ databases">
        <title>Hyphomonas hirschiana VP5 Genome Sequencing.</title>
        <authorList>
            <person name="Lai Q."/>
            <person name="Shao Z."/>
        </authorList>
    </citation>
    <scope>NUCLEOTIDE SEQUENCE [LARGE SCALE GENOMIC DNA]</scope>
    <source>
        <strain evidence="8 9">VP5</strain>
    </source>
</reference>
<keyword evidence="3 6" id="KW-0812">Transmembrane</keyword>
<dbReference type="PATRIC" id="fig|1280951.3.peg.1130"/>
<dbReference type="PANTHER" id="PTHR12677">
    <property type="entry name" value="GOLGI APPARATUS MEMBRANE PROTEIN TVP38-RELATED"/>
    <property type="match status" value="1"/>
</dbReference>
<keyword evidence="4 6" id="KW-1133">Transmembrane helix</keyword>
<gene>
    <name evidence="8" type="ORF">HHI_05590</name>
</gene>
<dbReference type="GO" id="GO:0005886">
    <property type="term" value="C:plasma membrane"/>
    <property type="evidence" value="ECO:0007669"/>
    <property type="project" value="UniProtKB-SubCell"/>
</dbReference>
<feature type="domain" description="VTT" evidence="7">
    <location>
        <begin position="75"/>
        <end position="191"/>
    </location>
</feature>
<comment type="subcellular location">
    <subcellularLocation>
        <location evidence="1 6">Cell membrane</location>
        <topology evidence="1 6">Multi-pass membrane protein</topology>
    </subcellularLocation>
</comment>
<evidence type="ECO:0000256" key="1">
    <source>
        <dbReference type="ARBA" id="ARBA00004651"/>
    </source>
</evidence>
<sequence length="249" mass="26142">MSETQLPTTARQAPRRAILLGIALILIIAGVFAAGRMGLLPNADTVTGWMETLAESPWGLVAVVAVYCVAAFMGIPQFALIAATIAVFGPWYGAGYSWVANMVSGALTFWIGRAAGEEAFRRYAGKSAQKLSRFVGRNALVTSAIVRNVPTGPFLLVNMAFGVSNATFRDFWLGLALGIIPKIALIAFAGRSLLAALQGNLVIAIIAAVAAVTVYAAGYIYFRRRVARTGQNLAASSGSPVDSTAQAVD</sequence>
<organism evidence="8 9">
    <name type="scientific">Hyphomonas hirschiana VP5</name>
    <dbReference type="NCBI Taxonomy" id="1280951"/>
    <lineage>
        <taxon>Bacteria</taxon>
        <taxon>Pseudomonadati</taxon>
        <taxon>Pseudomonadota</taxon>
        <taxon>Alphaproteobacteria</taxon>
        <taxon>Hyphomonadales</taxon>
        <taxon>Hyphomonadaceae</taxon>
        <taxon>Hyphomonas</taxon>
    </lineage>
</organism>
<dbReference type="OrthoDB" id="9814092at2"/>
<accession>A0A059FY56</accession>
<evidence type="ECO:0000256" key="3">
    <source>
        <dbReference type="ARBA" id="ARBA00022692"/>
    </source>
</evidence>
<feature type="transmembrane region" description="Helical" evidence="6">
    <location>
        <begin position="171"/>
        <end position="189"/>
    </location>
</feature>
<evidence type="ECO:0000256" key="2">
    <source>
        <dbReference type="ARBA" id="ARBA00022475"/>
    </source>
</evidence>
<keyword evidence="2 6" id="KW-1003">Cell membrane</keyword>
<dbReference type="PANTHER" id="PTHR12677:SF59">
    <property type="entry name" value="GOLGI APPARATUS MEMBRANE PROTEIN TVP38-RELATED"/>
    <property type="match status" value="1"/>
</dbReference>
<dbReference type="InterPro" id="IPR015414">
    <property type="entry name" value="TMEM64"/>
</dbReference>
<keyword evidence="9" id="KW-1185">Reference proteome</keyword>
<dbReference type="AlphaFoldDB" id="A0A059FY56"/>
<dbReference type="InterPro" id="IPR032816">
    <property type="entry name" value="VTT_dom"/>
</dbReference>
<evidence type="ECO:0000256" key="6">
    <source>
        <dbReference type="RuleBase" id="RU366058"/>
    </source>
</evidence>
<keyword evidence="5 6" id="KW-0472">Membrane</keyword>
<feature type="transmembrane region" description="Helical" evidence="6">
    <location>
        <begin position="201"/>
        <end position="222"/>
    </location>
</feature>
<dbReference type="EMBL" id="ARYI01000003">
    <property type="protein sequence ID" value="KCZ95604.1"/>
    <property type="molecule type" value="Genomic_DNA"/>
</dbReference>
<comment type="similarity">
    <text evidence="6">Belongs to the TVP38/TMEM64 family.</text>
</comment>
<dbReference type="Pfam" id="PF09335">
    <property type="entry name" value="VTT_dom"/>
    <property type="match status" value="1"/>
</dbReference>
<protein>
    <recommendedName>
        <fullName evidence="6">TVP38/TMEM64 family membrane protein</fullName>
    </recommendedName>
</protein>
<comment type="caution">
    <text evidence="8">The sequence shown here is derived from an EMBL/GenBank/DDBJ whole genome shotgun (WGS) entry which is preliminary data.</text>
</comment>
<evidence type="ECO:0000256" key="5">
    <source>
        <dbReference type="ARBA" id="ARBA00023136"/>
    </source>
</evidence>
<evidence type="ECO:0000259" key="7">
    <source>
        <dbReference type="Pfam" id="PF09335"/>
    </source>
</evidence>
<feature type="transmembrane region" description="Helical" evidence="6">
    <location>
        <begin position="94"/>
        <end position="112"/>
    </location>
</feature>
<evidence type="ECO:0000313" key="9">
    <source>
        <dbReference type="Proteomes" id="UP000025061"/>
    </source>
</evidence>
<evidence type="ECO:0000256" key="4">
    <source>
        <dbReference type="ARBA" id="ARBA00022989"/>
    </source>
</evidence>
<feature type="transmembrane region" description="Helical" evidence="6">
    <location>
        <begin position="17"/>
        <end position="39"/>
    </location>
</feature>
<dbReference type="RefSeq" id="WP_011645471.1">
    <property type="nucleotide sequence ID" value="NZ_ARYI01000003.1"/>
</dbReference>
<feature type="transmembrane region" description="Helical" evidence="6">
    <location>
        <begin position="60"/>
        <end position="88"/>
    </location>
</feature>
<dbReference type="Proteomes" id="UP000025061">
    <property type="component" value="Unassembled WGS sequence"/>
</dbReference>